<dbReference type="GO" id="GO:0016747">
    <property type="term" value="F:acyltransferase activity, transferring groups other than amino-acyl groups"/>
    <property type="evidence" value="ECO:0007669"/>
    <property type="project" value="InterPro"/>
</dbReference>
<feature type="domain" description="N-acetyltransferase" evidence="3">
    <location>
        <begin position="41"/>
        <end position="199"/>
    </location>
</feature>
<reference evidence="4 5" key="1">
    <citation type="journal article" date="2019" name="Nat. Ecol. Evol.">
        <title>Megaphylogeny resolves global patterns of mushroom evolution.</title>
        <authorList>
            <person name="Varga T."/>
            <person name="Krizsan K."/>
            <person name="Foldi C."/>
            <person name="Dima B."/>
            <person name="Sanchez-Garcia M."/>
            <person name="Sanchez-Ramirez S."/>
            <person name="Szollosi G.J."/>
            <person name="Szarkandi J.G."/>
            <person name="Papp V."/>
            <person name="Albert L."/>
            <person name="Andreopoulos W."/>
            <person name="Angelini C."/>
            <person name="Antonin V."/>
            <person name="Barry K.W."/>
            <person name="Bougher N.L."/>
            <person name="Buchanan P."/>
            <person name="Buyck B."/>
            <person name="Bense V."/>
            <person name="Catcheside P."/>
            <person name="Chovatia M."/>
            <person name="Cooper J."/>
            <person name="Damon W."/>
            <person name="Desjardin D."/>
            <person name="Finy P."/>
            <person name="Geml J."/>
            <person name="Haridas S."/>
            <person name="Hughes K."/>
            <person name="Justo A."/>
            <person name="Karasinski D."/>
            <person name="Kautmanova I."/>
            <person name="Kiss B."/>
            <person name="Kocsube S."/>
            <person name="Kotiranta H."/>
            <person name="LaButti K.M."/>
            <person name="Lechner B.E."/>
            <person name="Liimatainen K."/>
            <person name="Lipzen A."/>
            <person name="Lukacs Z."/>
            <person name="Mihaltcheva S."/>
            <person name="Morgado L.N."/>
            <person name="Niskanen T."/>
            <person name="Noordeloos M.E."/>
            <person name="Ohm R.A."/>
            <person name="Ortiz-Santana B."/>
            <person name="Ovrebo C."/>
            <person name="Racz N."/>
            <person name="Riley R."/>
            <person name="Savchenko A."/>
            <person name="Shiryaev A."/>
            <person name="Soop K."/>
            <person name="Spirin V."/>
            <person name="Szebenyi C."/>
            <person name="Tomsovsky M."/>
            <person name="Tulloss R.E."/>
            <person name="Uehling J."/>
            <person name="Grigoriev I.V."/>
            <person name="Vagvolgyi C."/>
            <person name="Papp T."/>
            <person name="Martin F.M."/>
            <person name="Miettinen O."/>
            <person name="Hibbett D.S."/>
            <person name="Nagy L.G."/>
        </authorList>
    </citation>
    <scope>NUCLEOTIDE SEQUENCE [LARGE SCALE GENOMIC DNA]</scope>
    <source>
        <strain evidence="4 5">CBS 962.96</strain>
    </source>
</reference>
<dbReference type="CDD" id="cd04301">
    <property type="entry name" value="NAT_SF"/>
    <property type="match status" value="1"/>
</dbReference>
<dbReference type="AlphaFoldDB" id="A0A4S8MIT2"/>
<evidence type="ECO:0000256" key="2">
    <source>
        <dbReference type="ARBA" id="ARBA00023315"/>
    </source>
</evidence>
<keyword evidence="5" id="KW-1185">Reference proteome</keyword>
<evidence type="ECO:0000313" key="4">
    <source>
        <dbReference type="EMBL" id="THV02657.1"/>
    </source>
</evidence>
<dbReference type="SUPFAM" id="SSF55729">
    <property type="entry name" value="Acyl-CoA N-acyltransferases (Nat)"/>
    <property type="match status" value="1"/>
</dbReference>
<dbReference type="Pfam" id="PF00583">
    <property type="entry name" value="Acetyltransf_1"/>
    <property type="match status" value="1"/>
</dbReference>
<keyword evidence="1 4" id="KW-0808">Transferase</keyword>
<evidence type="ECO:0000256" key="1">
    <source>
        <dbReference type="ARBA" id="ARBA00022679"/>
    </source>
</evidence>
<dbReference type="InterPro" id="IPR050832">
    <property type="entry name" value="Bact_Acetyltransf"/>
</dbReference>
<dbReference type="PROSITE" id="PS51186">
    <property type="entry name" value="GNAT"/>
    <property type="match status" value="1"/>
</dbReference>
<dbReference type="OrthoDB" id="41532at2759"/>
<evidence type="ECO:0000259" key="3">
    <source>
        <dbReference type="PROSITE" id="PS51186"/>
    </source>
</evidence>
<name>A0A4S8MIT2_DENBC</name>
<protein>
    <submittedName>
        <fullName evidence="4">Acetyltransferase, GNAT family</fullName>
    </submittedName>
</protein>
<organism evidence="4 5">
    <name type="scientific">Dendrothele bispora (strain CBS 962.96)</name>
    <dbReference type="NCBI Taxonomy" id="1314807"/>
    <lineage>
        <taxon>Eukaryota</taxon>
        <taxon>Fungi</taxon>
        <taxon>Dikarya</taxon>
        <taxon>Basidiomycota</taxon>
        <taxon>Agaricomycotina</taxon>
        <taxon>Agaricomycetes</taxon>
        <taxon>Agaricomycetidae</taxon>
        <taxon>Agaricales</taxon>
        <taxon>Agaricales incertae sedis</taxon>
        <taxon>Dendrothele</taxon>
    </lineage>
</organism>
<dbReference type="Proteomes" id="UP000297245">
    <property type="component" value="Unassembled WGS sequence"/>
</dbReference>
<dbReference type="PANTHER" id="PTHR43877">
    <property type="entry name" value="AMINOALKYLPHOSPHONATE N-ACETYLTRANSFERASE-RELATED-RELATED"/>
    <property type="match status" value="1"/>
</dbReference>
<evidence type="ECO:0000313" key="5">
    <source>
        <dbReference type="Proteomes" id="UP000297245"/>
    </source>
</evidence>
<keyword evidence="2" id="KW-0012">Acyltransferase</keyword>
<dbReference type="Gene3D" id="3.40.630.30">
    <property type="match status" value="1"/>
</dbReference>
<accession>A0A4S8MIT2</accession>
<dbReference type="InterPro" id="IPR000182">
    <property type="entry name" value="GNAT_dom"/>
</dbReference>
<dbReference type="InterPro" id="IPR016181">
    <property type="entry name" value="Acyl_CoA_acyltransferase"/>
</dbReference>
<sequence>MSKSSVTISVCPPSSFYAEIPELAILLKETVEENVTLNFCLPFSTADAEAWWGELKAGLKTGREILILAHASETPRSENSEKAKEGSLSEHGRKLVGCVILYLSQKTNAPHRGEIGKLLVKKEERGSGIGRLLMECVEEQARKHGRWILYLDTQTGSPAEKFYEKNGWTRIGVFPDVVYVPDKSSLSDTTFFYKRVKADKGVSEEQRTGQH</sequence>
<gene>
    <name evidence="4" type="ORF">K435DRAFT_792435</name>
</gene>
<proteinExistence type="predicted"/>
<dbReference type="EMBL" id="ML179075">
    <property type="protein sequence ID" value="THV02657.1"/>
    <property type="molecule type" value="Genomic_DNA"/>
</dbReference>